<sequence>MSEEDESSIVPNLERLDDWVLLPEEPNSWGYRGDYFVVWVADTPPHSSVIEACKALQKDSLAFPAFTVRMVEAPSFGLIANSKNAIGFEDAIRAKATLEKIIWEIQRVSR</sequence>
<organism evidence="1 2">
    <name type="scientific">Limnobacter parvus</name>
    <dbReference type="NCBI Taxonomy" id="2939690"/>
    <lineage>
        <taxon>Bacteria</taxon>
        <taxon>Pseudomonadati</taxon>
        <taxon>Pseudomonadota</taxon>
        <taxon>Betaproteobacteria</taxon>
        <taxon>Burkholderiales</taxon>
        <taxon>Burkholderiaceae</taxon>
        <taxon>Limnobacter</taxon>
    </lineage>
</organism>
<accession>A0ABT1XIX1</accession>
<dbReference type="Proteomes" id="UP001165267">
    <property type="component" value="Unassembled WGS sequence"/>
</dbReference>
<protein>
    <submittedName>
        <fullName evidence="1">Uncharacterized protein</fullName>
    </submittedName>
</protein>
<name>A0ABT1XIX1_9BURK</name>
<reference evidence="1" key="1">
    <citation type="submission" date="2022-07" db="EMBL/GenBank/DDBJ databases">
        <authorList>
            <person name="Xamxidin M."/>
        </authorList>
    </citation>
    <scope>NUCLEOTIDE SEQUENCE</scope>
    <source>
        <strain evidence="1">YS8-69</strain>
    </source>
</reference>
<comment type="caution">
    <text evidence="1">The sequence shown here is derived from an EMBL/GenBank/DDBJ whole genome shotgun (WGS) entry which is preliminary data.</text>
</comment>
<gene>
    <name evidence="1" type="ORF">NSP04_11315</name>
</gene>
<keyword evidence="2" id="KW-1185">Reference proteome</keyword>
<dbReference type="EMBL" id="JANKHG010000018">
    <property type="protein sequence ID" value="MCR2747238.1"/>
    <property type="molecule type" value="Genomic_DNA"/>
</dbReference>
<proteinExistence type="predicted"/>
<dbReference type="RefSeq" id="WP_257512461.1">
    <property type="nucleotide sequence ID" value="NZ_JANKHG010000018.1"/>
</dbReference>
<evidence type="ECO:0000313" key="1">
    <source>
        <dbReference type="EMBL" id="MCR2747238.1"/>
    </source>
</evidence>
<evidence type="ECO:0000313" key="2">
    <source>
        <dbReference type="Proteomes" id="UP001165267"/>
    </source>
</evidence>